<dbReference type="Pfam" id="PF08238">
    <property type="entry name" value="Sel1"/>
    <property type="match status" value="3"/>
</dbReference>
<dbReference type="InterPro" id="IPR006597">
    <property type="entry name" value="Sel1-like"/>
</dbReference>
<dbReference type="RefSeq" id="WP_176443530.1">
    <property type="nucleotide sequence ID" value="NZ_CP041334.1"/>
</dbReference>
<evidence type="ECO:0008006" key="3">
    <source>
        <dbReference type="Google" id="ProtNLM"/>
    </source>
</evidence>
<dbReference type="AlphaFoldDB" id="A0A859IER0"/>
<dbReference type="InterPro" id="IPR011990">
    <property type="entry name" value="TPR-like_helical_dom_sf"/>
</dbReference>
<dbReference type="SUPFAM" id="SSF81901">
    <property type="entry name" value="HCP-like"/>
    <property type="match status" value="2"/>
</dbReference>
<dbReference type="Proteomes" id="UP000509790">
    <property type="component" value="Chromosome"/>
</dbReference>
<proteinExistence type="predicted"/>
<gene>
    <name evidence="1" type="ORF">FLK62_03730</name>
</gene>
<sequence length="286" mass="32975">MRKKNYPIAQYQLGRYYRKEKNKEEAKKWFSRAANQNFAPAYRALAYTYDADSYERKTFLAKAVSLGDVRARFIDASNNIPVLEELAKMDYLSAQGLLTSLYFEGKIQNWEKALYWAEKYYENAKKHNTDLISSVIYHRLAKLYYLGVGTTPNITKAEEVLAEYAAAPNLFPSDRYYKQVSYKDLDHLKMELVADKDMVKDKVAQAKIQQISNELQADNGAERFFKQANIFIDIGLKDENVFTKIYAIRRAKSYFGVACDMGSQAGCDKYAELEERLNSNSNSNSK</sequence>
<dbReference type="Gene3D" id="1.25.40.10">
    <property type="entry name" value="Tetratricopeptide repeat domain"/>
    <property type="match status" value="2"/>
</dbReference>
<name>A0A859IER0_GLAPU</name>
<evidence type="ECO:0000313" key="2">
    <source>
        <dbReference type="Proteomes" id="UP000509790"/>
    </source>
</evidence>
<protein>
    <recommendedName>
        <fullName evidence="3">Sel1 repeat family protein</fullName>
    </recommendedName>
</protein>
<accession>A0A859IER0</accession>
<evidence type="ECO:0000313" key="1">
    <source>
        <dbReference type="EMBL" id="QKY72439.1"/>
    </source>
</evidence>
<dbReference type="EMBL" id="CP041334">
    <property type="protein sequence ID" value="QKY72439.1"/>
    <property type="molecule type" value="Genomic_DNA"/>
</dbReference>
<organism evidence="1 2">
    <name type="scientific">Glaesserella parasuis</name>
    <name type="common">Haemophilus parasuis</name>
    <dbReference type="NCBI Taxonomy" id="738"/>
    <lineage>
        <taxon>Bacteria</taxon>
        <taxon>Pseudomonadati</taxon>
        <taxon>Pseudomonadota</taxon>
        <taxon>Gammaproteobacteria</taxon>
        <taxon>Pasteurellales</taxon>
        <taxon>Pasteurellaceae</taxon>
        <taxon>Glaesserella</taxon>
    </lineage>
</organism>
<dbReference type="SMART" id="SM00671">
    <property type="entry name" value="SEL1"/>
    <property type="match status" value="3"/>
</dbReference>
<reference evidence="1 2" key="1">
    <citation type="submission" date="2019-06" db="EMBL/GenBank/DDBJ databases">
        <title>Complete genome sequence of Haemophilus parasuis HPS412.</title>
        <authorList>
            <person name="Yang S."/>
            <person name="Huang C."/>
        </authorList>
    </citation>
    <scope>NUCLEOTIDE SEQUENCE [LARGE SCALE GENOMIC DNA]</scope>
    <source>
        <strain evidence="1 2">HPS412</strain>
    </source>
</reference>